<sequence length="504" mass="56729">ETVPNREEKFKLHSEGLGEKKLTFVKNSNKIDFERTLEEAYPKLKDCGGYELLRTPPGSRIALKSLIMPTGGFSAAYLADESNLGQALCYIRPIQKDLDMGILNTEPSEPCQECLTCGDMIPTDLLKDHVSSGCRFTETTDPPEKIPRISVQTPVCQFACTSTSSRQRSNCLIYRTLLEAVKEMRANIDDKTETPWTIKVVRRLFSTTAIEQLEETELEDWNKTLRVHFIGEEGVDAGSPVFEGNTFSFKPNLLDKKEYCLIGKAVATAILNGHPGPRCLNQHITKYILEGVEPDFRVIPTDEIQRLDVRAAIKQIEDATTETVADVFNETISLLEETGYSELLTAEKKQHAVSALKGHFLLYRLKLHGILELLQQHTKEANKFSTDADQKATEEMIIYNCNKFLKKIEKSKIITPWLDVNDGNQPDVTLNMGHVLQSLLGCTRLPVNLSFGTIQFDHISRHLPKVNTCAPSILFTKTKELENYETFEEILLYIIVGSYGFGTA</sequence>
<protein>
    <recommendedName>
        <fullName evidence="3">HECT domain-containing protein</fullName>
    </recommendedName>
</protein>
<dbReference type="Gene3D" id="3.90.1750.10">
    <property type="entry name" value="Hect, E3 ligase catalytic domains"/>
    <property type="match status" value="1"/>
</dbReference>
<organism evidence="1 2">
    <name type="scientific">Mya arenaria</name>
    <name type="common">Soft-shell clam</name>
    <dbReference type="NCBI Taxonomy" id="6604"/>
    <lineage>
        <taxon>Eukaryota</taxon>
        <taxon>Metazoa</taxon>
        <taxon>Spiralia</taxon>
        <taxon>Lophotrochozoa</taxon>
        <taxon>Mollusca</taxon>
        <taxon>Bivalvia</taxon>
        <taxon>Autobranchia</taxon>
        <taxon>Heteroconchia</taxon>
        <taxon>Euheterodonta</taxon>
        <taxon>Imparidentia</taxon>
        <taxon>Neoheterodontei</taxon>
        <taxon>Myida</taxon>
        <taxon>Myoidea</taxon>
        <taxon>Myidae</taxon>
        <taxon>Mya</taxon>
    </lineage>
</organism>
<dbReference type="InterPro" id="IPR035983">
    <property type="entry name" value="Hect_E3_ubiquitin_ligase"/>
</dbReference>
<proteinExistence type="predicted"/>
<evidence type="ECO:0000313" key="2">
    <source>
        <dbReference type="Proteomes" id="UP001164746"/>
    </source>
</evidence>
<dbReference type="Proteomes" id="UP001164746">
    <property type="component" value="Chromosome 6"/>
</dbReference>
<evidence type="ECO:0000313" key="1">
    <source>
        <dbReference type="EMBL" id="WAR07436.1"/>
    </source>
</evidence>
<gene>
    <name evidence="1" type="ORF">MAR_017394</name>
</gene>
<dbReference type="EMBL" id="CP111017">
    <property type="protein sequence ID" value="WAR07436.1"/>
    <property type="molecule type" value="Genomic_DNA"/>
</dbReference>
<name>A0ABY7EJQ5_MYAAR</name>
<evidence type="ECO:0008006" key="3">
    <source>
        <dbReference type="Google" id="ProtNLM"/>
    </source>
</evidence>
<dbReference type="SUPFAM" id="SSF56204">
    <property type="entry name" value="Hect, E3 ligase catalytic domain"/>
    <property type="match status" value="1"/>
</dbReference>
<feature type="non-terminal residue" evidence="1">
    <location>
        <position position="1"/>
    </location>
</feature>
<reference evidence="1" key="1">
    <citation type="submission" date="2022-11" db="EMBL/GenBank/DDBJ databases">
        <title>Centuries of genome instability and evolution in soft-shell clam transmissible cancer (bioRxiv).</title>
        <authorList>
            <person name="Hart S.F.M."/>
            <person name="Yonemitsu M.A."/>
            <person name="Giersch R.M."/>
            <person name="Beal B.F."/>
            <person name="Arriagada G."/>
            <person name="Davis B.W."/>
            <person name="Ostrander E.A."/>
            <person name="Goff S.P."/>
            <person name="Metzger M.J."/>
        </authorList>
    </citation>
    <scope>NUCLEOTIDE SEQUENCE</scope>
    <source>
        <strain evidence="1">MELC-2E11</strain>
        <tissue evidence="1">Siphon/mantle</tissue>
    </source>
</reference>
<keyword evidence="2" id="KW-1185">Reference proteome</keyword>
<accession>A0ABY7EJQ5</accession>